<evidence type="ECO:0000313" key="2">
    <source>
        <dbReference type="Proteomes" id="UP000499080"/>
    </source>
</evidence>
<organism evidence="1 2">
    <name type="scientific">Araneus ventricosus</name>
    <name type="common">Orbweaver spider</name>
    <name type="synonym">Epeira ventricosa</name>
    <dbReference type="NCBI Taxonomy" id="182803"/>
    <lineage>
        <taxon>Eukaryota</taxon>
        <taxon>Metazoa</taxon>
        <taxon>Ecdysozoa</taxon>
        <taxon>Arthropoda</taxon>
        <taxon>Chelicerata</taxon>
        <taxon>Arachnida</taxon>
        <taxon>Araneae</taxon>
        <taxon>Araneomorphae</taxon>
        <taxon>Entelegynae</taxon>
        <taxon>Araneoidea</taxon>
        <taxon>Araneidae</taxon>
        <taxon>Araneus</taxon>
    </lineage>
</organism>
<keyword evidence="2" id="KW-1185">Reference proteome</keyword>
<comment type="caution">
    <text evidence="1">The sequence shown here is derived from an EMBL/GenBank/DDBJ whole genome shotgun (WGS) entry which is preliminary data.</text>
</comment>
<dbReference type="EMBL" id="BGPR01000008">
    <property type="protein sequence ID" value="GBL75790.1"/>
    <property type="molecule type" value="Genomic_DNA"/>
</dbReference>
<sequence>MFILNLKEVFELVFKNEHSTLISRKNSYLLLPSTCLCESPCALRAPSRSTQSQYSIAFDISRVLYRISQNPNKGQPQLVRILGFLLYKETGCPELVWTVSQDFYCRSWLDFTFAQSEIPTILELRGLELGKPVTLVVTENSGVTLKKNGIEYLNAEYGILRIVQSLALTNDSIRKGFWIPKLRNKF</sequence>
<gene>
    <name evidence="1" type="ORF">AVEN_155077_1</name>
</gene>
<dbReference type="Proteomes" id="UP000499080">
    <property type="component" value="Unassembled WGS sequence"/>
</dbReference>
<accession>A0A4Y2A7W6</accession>
<evidence type="ECO:0000313" key="1">
    <source>
        <dbReference type="EMBL" id="GBL75790.1"/>
    </source>
</evidence>
<protein>
    <submittedName>
        <fullName evidence="1">Uncharacterized protein</fullName>
    </submittedName>
</protein>
<name>A0A4Y2A7W6_ARAVE</name>
<dbReference type="AlphaFoldDB" id="A0A4Y2A7W6"/>
<proteinExistence type="predicted"/>
<reference evidence="1 2" key="1">
    <citation type="journal article" date="2019" name="Sci. Rep.">
        <title>Orb-weaving spider Araneus ventricosus genome elucidates the spidroin gene catalogue.</title>
        <authorList>
            <person name="Kono N."/>
            <person name="Nakamura H."/>
            <person name="Ohtoshi R."/>
            <person name="Moran D.A.P."/>
            <person name="Shinohara A."/>
            <person name="Yoshida Y."/>
            <person name="Fujiwara M."/>
            <person name="Mori M."/>
            <person name="Tomita M."/>
            <person name="Arakawa K."/>
        </authorList>
    </citation>
    <scope>NUCLEOTIDE SEQUENCE [LARGE SCALE GENOMIC DNA]</scope>
</reference>